<protein>
    <submittedName>
        <fullName evidence="2">Uncharacterized protein</fullName>
    </submittedName>
</protein>
<feature type="non-terminal residue" evidence="2">
    <location>
        <position position="1"/>
    </location>
</feature>
<organism evidence="2 3">
    <name type="scientific">Perkinsus olseni</name>
    <name type="common">Perkinsus atlanticus</name>
    <dbReference type="NCBI Taxonomy" id="32597"/>
    <lineage>
        <taxon>Eukaryota</taxon>
        <taxon>Sar</taxon>
        <taxon>Alveolata</taxon>
        <taxon>Perkinsozoa</taxon>
        <taxon>Perkinsea</taxon>
        <taxon>Perkinsida</taxon>
        <taxon>Perkinsidae</taxon>
        <taxon>Perkinsus</taxon>
    </lineage>
</organism>
<evidence type="ECO:0000313" key="3">
    <source>
        <dbReference type="Proteomes" id="UP000574390"/>
    </source>
</evidence>
<name>A0A7J6TS39_PEROL</name>
<feature type="region of interest" description="Disordered" evidence="1">
    <location>
        <begin position="92"/>
        <end position="239"/>
    </location>
</feature>
<evidence type="ECO:0000256" key="1">
    <source>
        <dbReference type="SAM" id="MobiDB-lite"/>
    </source>
</evidence>
<reference evidence="2 3" key="1">
    <citation type="submission" date="2020-04" db="EMBL/GenBank/DDBJ databases">
        <title>Perkinsus olseni comparative genomics.</title>
        <authorList>
            <person name="Bogema D.R."/>
        </authorList>
    </citation>
    <scope>NUCLEOTIDE SEQUENCE [LARGE SCALE GENOMIC DNA]</scope>
    <source>
        <strain evidence="2">ATCC PRA-205</strain>
    </source>
</reference>
<proteinExistence type="predicted"/>
<feature type="compositionally biased region" description="Polar residues" evidence="1">
    <location>
        <begin position="143"/>
        <end position="152"/>
    </location>
</feature>
<dbReference type="Proteomes" id="UP000574390">
    <property type="component" value="Unassembled WGS sequence"/>
</dbReference>
<dbReference type="AlphaFoldDB" id="A0A7J6TS39"/>
<comment type="caution">
    <text evidence="2">The sequence shown here is derived from an EMBL/GenBank/DDBJ whole genome shotgun (WGS) entry which is preliminary data.</text>
</comment>
<feature type="compositionally biased region" description="Basic and acidic residues" evidence="1">
    <location>
        <begin position="155"/>
        <end position="164"/>
    </location>
</feature>
<sequence>ADQDAIDESISSLRINLDVINEAMRQPATSESVDVVSSLMLEVQQTKDQLQAEAERLVEGGQYGSTDKIFEAISEVSHVESEFGEWSKAVEVASRHPQPHHGDTAESPAVENAANSPAPVVEEPAKKDTSSQRSGAAPEGQTGEVNAPQSSGEAKISEKPKDSAGENTQQVFWPAAVATRGRSRRGARGAAKRGKSRDRRHKGGRDQAKETGEAAPAVSQPEDLGWPTAKITTSPAASAQEAIAAWDAFAAPDLAKTTSKPDEMKNDSAANQSRKGSVAVSSALGVWGTDQQKKADSPPSPPTLPIPSKQNSSSSVDLPPSVQAATPVEEDGPKPGEFQLFAREIFAVRKSKILDQTGSQTQRPLRL</sequence>
<evidence type="ECO:0000313" key="2">
    <source>
        <dbReference type="EMBL" id="KAF4748148.1"/>
    </source>
</evidence>
<gene>
    <name evidence="2" type="ORF">FOZ62_001649</name>
</gene>
<feature type="region of interest" description="Disordered" evidence="1">
    <location>
        <begin position="254"/>
        <end position="337"/>
    </location>
</feature>
<feature type="compositionally biased region" description="Basic residues" evidence="1">
    <location>
        <begin position="181"/>
        <end position="203"/>
    </location>
</feature>
<accession>A0A7J6TS39</accession>
<dbReference type="EMBL" id="JABANM010005122">
    <property type="protein sequence ID" value="KAF4748148.1"/>
    <property type="molecule type" value="Genomic_DNA"/>
</dbReference>